<comment type="caution">
    <text evidence="2">The sequence shown here is derived from an EMBL/GenBank/DDBJ whole genome shotgun (WGS) entry which is preliminary data.</text>
</comment>
<dbReference type="GO" id="GO:0016829">
    <property type="term" value="F:lyase activity"/>
    <property type="evidence" value="ECO:0007669"/>
    <property type="project" value="UniProtKB-KW"/>
</dbReference>
<gene>
    <name evidence="2" type="ORF">HD593_011472</name>
</gene>
<accession>A0A7X0P7E3</accession>
<keyword evidence="3" id="KW-1185">Reference proteome</keyword>
<dbReference type="CDD" id="cd06587">
    <property type="entry name" value="VOC"/>
    <property type="match status" value="1"/>
</dbReference>
<dbReference type="InterPro" id="IPR037523">
    <property type="entry name" value="VOC_core"/>
</dbReference>
<dbReference type="Proteomes" id="UP000565579">
    <property type="component" value="Unassembled WGS sequence"/>
</dbReference>
<reference evidence="2 3" key="1">
    <citation type="submission" date="2020-08" db="EMBL/GenBank/DDBJ databases">
        <title>Sequencing the genomes of 1000 actinobacteria strains.</title>
        <authorList>
            <person name="Klenk H.-P."/>
        </authorList>
    </citation>
    <scope>NUCLEOTIDE SEQUENCE [LARGE SCALE GENOMIC DNA]</scope>
    <source>
        <strain evidence="2 3">DSM 43768</strain>
    </source>
</reference>
<dbReference type="PROSITE" id="PS51819">
    <property type="entry name" value="VOC"/>
    <property type="match status" value="1"/>
</dbReference>
<sequence>MKRPVLGSLLLSSTDPERLSTWYAAALDPGETSDVNGYRLLKFGEFFLFIDTRADVSDKNPEPGRVILNFDVEDARAVAARMERAGTQWLAELEDRDGSLFATAIDPDGNYVQIIQLSEEHRQGM</sequence>
<dbReference type="RefSeq" id="WP_185111125.1">
    <property type="nucleotide sequence ID" value="NZ_BAAAXY010000294.1"/>
</dbReference>
<dbReference type="InterPro" id="IPR029068">
    <property type="entry name" value="Glyas_Bleomycin-R_OHBP_Dase"/>
</dbReference>
<dbReference type="AlphaFoldDB" id="A0A7X0P7E3"/>
<dbReference type="EMBL" id="JACHMI010000001">
    <property type="protein sequence ID" value="MBB6556677.1"/>
    <property type="molecule type" value="Genomic_DNA"/>
</dbReference>
<name>A0A7X0P7E3_9ACTN</name>
<evidence type="ECO:0000313" key="3">
    <source>
        <dbReference type="Proteomes" id="UP000565579"/>
    </source>
</evidence>
<evidence type="ECO:0000259" key="1">
    <source>
        <dbReference type="PROSITE" id="PS51819"/>
    </source>
</evidence>
<keyword evidence="2" id="KW-0456">Lyase</keyword>
<feature type="domain" description="VOC" evidence="1">
    <location>
        <begin position="5"/>
        <end position="117"/>
    </location>
</feature>
<protein>
    <submittedName>
        <fullName evidence="2">Putative enzyme related to lactoylglutathione lyase</fullName>
    </submittedName>
</protein>
<proteinExistence type="predicted"/>
<dbReference type="SUPFAM" id="SSF54593">
    <property type="entry name" value="Glyoxalase/Bleomycin resistance protein/Dihydroxybiphenyl dioxygenase"/>
    <property type="match status" value="1"/>
</dbReference>
<organism evidence="2 3">
    <name type="scientific">Nonomuraea rubra</name>
    <dbReference type="NCBI Taxonomy" id="46180"/>
    <lineage>
        <taxon>Bacteria</taxon>
        <taxon>Bacillati</taxon>
        <taxon>Actinomycetota</taxon>
        <taxon>Actinomycetes</taxon>
        <taxon>Streptosporangiales</taxon>
        <taxon>Streptosporangiaceae</taxon>
        <taxon>Nonomuraea</taxon>
    </lineage>
</organism>
<dbReference type="Pfam" id="PF18029">
    <property type="entry name" value="Glyoxalase_6"/>
    <property type="match status" value="1"/>
</dbReference>
<dbReference type="InterPro" id="IPR041581">
    <property type="entry name" value="Glyoxalase_6"/>
</dbReference>
<evidence type="ECO:0000313" key="2">
    <source>
        <dbReference type="EMBL" id="MBB6556677.1"/>
    </source>
</evidence>
<dbReference type="Gene3D" id="3.10.180.10">
    <property type="entry name" value="2,3-Dihydroxybiphenyl 1,2-Dioxygenase, domain 1"/>
    <property type="match status" value="1"/>
</dbReference>